<evidence type="ECO:0000256" key="6">
    <source>
        <dbReference type="ARBA" id="ARBA00023145"/>
    </source>
</evidence>
<dbReference type="EC" id="2.3.2.2" evidence="11"/>
<evidence type="ECO:0000256" key="11">
    <source>
        <dbReference type="RuleBase" id="RU368036"/>
    </source>
</evidence>
<keyword evidence="7 11" id="KW-0012">Acyltransferase</keyword>
<comment type="catalytic activity">
    <reaction evidence="8 11">
        <text>an N-terminal (5-L-glutamyl)-[peptide] + an alpha-amino acid = 5-L-glutamyl amino acid + an N-terminal L-alpha-aminoacyl-[peptide]</text>
        <dbReference type="Rhea" id="RHEA:23904"/>
        <dbReference type="Rhea" id="RHEA-COMP:9780"/>
        <dbReference type="Rhea" id="RHEA-COMP:9795"/>
        <dbReference type="ChEBI" id="CHEBI:77644"/>
        <dbReference type="ChEBI" id="CHEBI:78597"/>
        <dbReference type="ChEBI" id="CHEBI:78599"/>
        <dbReference type="ChEBI" id="CHEBI:78608"/>
        <dbReference type="EC" id="2.3.2.2"/>
    </reaction>
</comment>
<proteinExistence type="inferred from homology"/>
<feature type="region of interest" description="Disordered" evidence="12">
    <location>
        <begin position="26"/>
        <end position="46"/>
    </location>
</feature>
<feature type="signal peptide" evidence="13">
    <location>
        <begin position="1"/>
        <end position="23"/>
    </location>
</feature>
<accession>A0A9X2BXS0</accession>
<feature type="binding site" evidence="10">
    <location>
        <position position="491"/>
    </location>
    <ligand>
        <name>L-glutamate</name>
        <dbReference type="ChEBI" id="CHEBI:29985"/>
    </ligand>
</feature>
<dbReference type="RefSeq" id="WP_248667374.1">
    <property type="nucleotide sequence ID" value="NZ_JALPRX010000054.1"/>
</dbReference>
<dbReference type="SUPFAM" id="SSF56235">
    <property type="entry name" value="N-terminal nucleophile aminohydrolases (Ntn hydrolases)"/>
    <property type="match status" value="1"/>
</dbReference>
<dbReference type="Gene3D" id="1.10.246.130">
    <property type="match status" value="1"/>
</dbReference>
<dbReference type="InterPro" id="IPR000101">
    <property type="entry name" value="GGT_peptidase"/>
</dbReference>
<dbReference type="GO" id="GO:0103068">
    <property type="term" value="F:leukotriene C4 gamma-glutamyl transferase activity"/>
    <property type="evidence" value="ECO:0007669"/>
    <property type="project" value="UniProtKB-EC"/>
</dbReference>
<comment type="caution">
    <text evidence="14">The sequence shown here is derived from an EMBL/GenBank/DDBJ whole genome shotgun (WGS) entry which is preliminary data.</text>
</comment>
<evidence type="ECO:0000256" key="7">
    <source>
        <dbReference type="ARBA" id="ARBA00023315"/>
    </source>
</evidence>
<comment type="catalytic activity">
    <reaction evidence="2 11">
        <text>glutathione + H2O = L-cysteinylglycine + L-glutamate</text>
        <dbReference type="Rhea" id="RHEA:28807"/>
        <dbReference type="ChEBI" id="CHEBI:15377"/>
        <dbReference type="ChEBI" id="CHEBI:29985"/>
        <dbReference type="ChEBI" id="CHEBI:57925"/>
        <dbReference type="ChEBI" id="CHEBI:61694"/>
        <dbReference type="EC" id="3.4.19.13"/>
    </reaction>
</comment>
<keyword evidence="13" id="KW-0732">Signal</keyword>
<dbReference type="InterPro" id="IPR043138">
    <property type="entry name" value="GGT_lsub"/>
</dbReference>
<evidence type="ECO:0000256" key="1">
    <source>
        <dbReference type="ARBA" id="ARBA00001049"/>
    </source>
</evidence>
<dbReference type="Gene3D" id="3.60.20.40">
    <property type="match status" value="1"/>
</dbReference>
<gene>
    <name evidence="14" type="primary">ggt</name>
    <name evidence="14" type="ORF">M0638_12730</name>
</gene>
<name>A0A9X2BXS0_9PROT</name>
<dbReference type="GO" id="GO:0006751">
    <property type="term" value="P:glutathione catabolic process"/>
    <property type="evidence" value="ECO:0007669"/>
    <property type="project" value="UniProtKB-UniRule"/>
</dbReference>
<comment type="PTM">
    <text evidence="11">Cleaved by autocatalysis into a large and a small subunit.</text>
</comment>
<dbReference type="InterPro" id="IPR029055">
    <property type="entry name" value="Ntn_hydrolases_N"/>
</dbReference>
<evidence type="ECO:0000256" key="8">
    <source>
        <dbReference type="ARBA" id="ARBA00047417"/>
    </source>
</evidence>
<dbReference type="Proteomes" id="UP001139516">
    <property type="component" value="Unassembled WGS sequence"/>
</dbReference>
<dbReference type="NCBIfam" id="TIGR00066">
    <property type="entry name" value="g_glut_trans"/>
    <property type="match status" value="1"/>
</dbReference>
<evidence type="ECO:0000256" key="3">
    <source>
        <dbReference type="ARBA" id="ARBA00009381"/>
    </source>
</evidence>
<dbReference type="PRINTS" id="PR01210">
    <property type="entry name" value="GGTRANSPTASE"/>
</dbReference>
<reference evidence="14" key="1">
    <citation type="submission" date="2022-04" db="EMBL/GenBank/DDBJ databases">
        <title>Roseomonas acroporae sp. nov., isolated from coral Acropora digitifera.</title>
        <authorList>
            <person name="Sun H."/>
        </authorList>
    </citation>
    <scope>NUCLEOTIDE SEQUENCE</scope>
    <source>
        <strain evidence="14">NAR14</strain>
    </source>
</reference>
<organism evidence="14 15">
    <name type="scientific">Roseomonas acroporae</name>
    <dbReference type="NCBI Taxonomy" id="2937791"/>
    <lineage>
        <taxon>Bacteria</taxon>
        <taxon>Pseudomonadati</taxon>
        <taxon>Pseudomonadota</taxon>
        <taxon>Alphaproteobacteria</taxon>
        <taxon>Acetobacterales</taxon>
        <taxon>Roseomonadaceae</taxon>
        <taxon>Roseomonas</taxon>
    </lineage>
</organism>
<dbReference type="PANTHER" id="PTHR43199:SF1">
    <property type="entry name" value="GLUTATHIONE HYDROLASE PROENZYME"/>
    <property type="match status" value="1"/>
</dbReference>
<dbReference type="AlphaFoldDB" id="A0A9X2BXS0"/>
<dbReference type="PANTHER" id="PTHR43199">
    <property type="entry name" value="GLUTATHIONE HYDROLASE"/>
    <property type="match status" value="1"/>
</dbReference>
<keyword evidence="15" id="KW-1185">Reference proteome</keyword>
<dbReference type="GO" id="GO:0036374">
    <property type="term" value="F:glutathione hydrolase activity"/>
    <property type="evidence" value="ECO:0007669"/>
    <property type="project" value="UniProtKB-UniRule"/>
</dbReference>
<evidence type="ECO:0000256" key="5">
    <source>
        <dbReference type="ARBA" id="ARBA00022801"/>
    </source>
</evidence>
<dbReference type="EC" id="3.4.19.13" evidence="11"/>
<feature type="region of interest" description="Disordered" evidence="12">
    <location>
        <begin position="384"/>
        <end position="406"/>
    </location>
</feature>
<feature type="compositionally biased region" description="Gly residues" evidence="12">
    <location>
        <begin position="26"/>
        <end position="37"/>
    </location>
</feature>
<keyword evidence="11" id="KW-0317">Glutathione biosynthesis</keyword>
<dbReference type="InterPro" id="IPR051792">
    <property type="entry name" value="GGT_bact"/>
</dbReference>
<keyword evidence="6 11" id="KW-0865">Zymogen</keyword>
<feature type="active site" description="Nucleophile" evidence="9">
    <location>
        <position position="404"/>
    </location>
</feature>
<evidence type="ECO:0000256" key="13">
    <source>
        <dbReference type="SAM" id="SignalP"/>
    </source>
</evidence>
<evidence type="ECO:0000256" key="9">
    <source>
        <dbReference type="PIRSR" id="PIRSR600101-1"/>
    </source>
</evidence>
<evidence type="ECO:0000256" key="12">
    <source>
        <dbReference type="SAM" id="MobiDB-lite"/>
    </source>
</evidence>
<feature type="binding site" evidence="10">
    <location>
        <begin position="468"/>
        <end position="469"/>
    </location>
    <ligand>
        <name>L-glutamate</name>
        <dbReference type="ChEBI" id="CHEBI:29985"/>
    </ligand>
</feature>
<evidence type="ECO:0000256" key="4">
    <source>
        <dbReference type="ARBA" id="ARBA00022679"/>
    </source>
</evidence>
<dbReference type="EMBL" id="JALPRX010000054">
    <property type="protein sequence ID" value="MCK8785250.1"/>
    <property type="molecule type" value="Genomic_DNA"/>
</dbReference>
<feature type="binding site" evidence="10">
    <location>
        <position position="115"/>
    </location>
    <ligand>
        <name>L-glutamate</name>
        <dbReference type="ChEBI" id="CHEBI:29985"/>
    </ligand>
</feature>
<evidence type="ECO:0000313" key="14">
    <source>
        <dbReference type="EMBL" id="MCK8785250.1"/>
    </source>
</evidence>
<comment type="subunit">
    <text evidence="11">This enzyme consists of two polypeptide chains, which are synthesized in precursor form from a single polypeptide.</text>
</comment>
<protein>
    <recommendedName>
        <fullName evidence="11">Glutathione hydrolase proenzyme</fullName>
        <ecNumber evidence="11">2.3.2.2</ecNumber>
        <ecNumber evidence="11">3.4.19.13</ecNumber>
    </recommendedName>
    <component>
        <recommendedName>
            <fullName evidence="11">Glutathione hydrolase large chain</fullName>
        </recommendedName>
    </component>
    <component>
        <recommendedName>
            <fullName evidence="11">Glutathione hydrolase small chain</fullName>
        </recommendedName>
    </component>
</protein>
<sequence length="584" mass="60877">MRRPILVLLLLAGPFLGFWPAGGASGQGTSQGGGQGTSQGASQGLPRQRMVAAAHPLAAEAGLAILREGGSVVDAAIAVQMVLTLVEPQSSGIGGGALLMLWDAAGRRLHAWDGRETAPAAAGPDLFLRDGQPMPFYDAVLGGRSVGVPGTVRMLEAAHRAHGKLPWARLFQPAIALAEEGFPVSRRLAAEIAADAERLRRDPAMRAYLLPDGQPLAEGQRLRNPALAETLRAIAQNGADALYRGAIANDIVVAVRGAASPGLMTTDDLAGYEAKPRRAVCAPYRAWRVCGFPPPSSGGTTVAQILGLLEHFDLASLEPTGLDAAHLLGEAGRLAFADRNAYLADPDFVRMPLVGLLDPGYLTARAQLIDRNRALAAVRAGNPRWRQGEGEAPASQPAQPEHGTSHVSIVDAQGNALAMTTTVEDTFGARLLVRGFVLNNELTDFSFLPEIDGRPVANRVEGGKRPRSSMSPTLVFDARGRVVLAVGSPGGSRIIGYVAQSLVAMLDWRLEPAAALALPHVGTVGPTVELESGTSAAALAPALEARGFPVTVRGMTSGLQAIRVTEGGFVGAADPRREGVAVGD</sequence>
<dbReference type="InterPro" id="IPR043137">
    <property type="entry name" value="GGT_ssub_C"/>
</dbReference>
<comment type="pathway">
    <text evidence="11">Sulfur metabolism; glutathione metabolism.</text>
</comment>
<dbReference type="GO" id="GO:0006750">
    <property type="term" value="P:glutathione biosynthetic process"/>
    <property type="evidence" value="ECO:0007669"/>
    <property type="project" value="UniProtKB-KW"/>
</dbReference>
<dbReference type="Pfam" id="PF01019">
    <property type="entry name" value="G_glu_transpept"/>
    <property type="match status" value="1"/>
</dbReference>
<comment type="similarity">
    <text evidence="3 11">Belongs to the gamma-glutamyltransferase family.</text>
</comment>
<feature type="binding site" evidence="10">
    <location>
        <position position="444"/>
    </location>
    <ligand>
        <name>L-glutamate</name>
        <dbReference type="ChEBI" id="CHEBI:29985"/>
    </ligand>
</feature>
<keyword evidence="5 11" id="KW-0378">Hydrolase</keyword>
<feature type="chain" id="PRO_5040834840" description="Glutathione hydrolase proenzyme" evidence="13">
    <location>
        <begin position="24"/>
        <end position="584"/>
    </location>
</feature>
<evidence type="ECO:0000313" key="15">
    <source>
        <dbReference type="Proteomes" id="UP001139516"/>
    </source>
</evidence>
<comment type="catalytic activity">
    <reaction evidence="1 11">
        <text>an S-substituted glutathione + H2O = an S-substituted L-cysteinylglycine + L-glutamate</text>
        <dbReference type="Rhea" id="RHEA:59468"/>
        <dbReference type="ChEBI" id="CHEBI:15377"/>
        <dbReference type="ChEBI" id="CHEBI:29985"/>
        <dbReference type="ChEBI" id="CHEBI:90779"/>
        <dbReference type="ChEBI" id="CHEBI:143103"/>
        <dbReference type="EC" id="3.4.19.13"/>
    </reaction>
</comment>
<evidence type="ECO:0000256" key="2">
    <source>
        <dbReference type="ARBA" id="ARBA00001089"/>
    </source>
</evidence>
<keyword evidence="4 11" id="KW-0808">Transferase</keyword>
<evidence type="ECO:0000256" key="10">
    <source>
        <dbReference type="PIRSR" id="PIRSR600101-2"/>
    </source>
</evidence>